<feature type="transmembrane region" description="Helical" evidence="1">
    <location>
        <begin position="36"/>
        <end position="53"/>
    </location>
</feature>
<accession>A0AAX4AUU0</accession>
<dbReference type="EMBL" id="CP133988">
    <property type="protein sequence ID" value="WNB82396.1"/>
    <property type="molecule type" value="Genomic_DNA"/>
</dbReference>
<evidence type="ECO:0000313" key="3">
    <source>
        <dbReference type="Proteomes" id="UP001248323"/>
    </source>
</evidence>
<gene>
    <name evidence="2" type="ORF">RDV49_05635</name>
</gene>
<dbReference type="RefSeq" id="WP_310744333.1">
    <property type="nucleotide sequence ID" value="NZ_CP133988.1"/>
</dbReference>
<reference evidence="2" key="1">
    <citation type="submission" date="2023-09" db="EMBL/GenBank/DDBJ databases">
        <title>Streptococcus_parasanguinius_hifiasm_complete_genome_Zymo_Research_ D6332.</title>
        <authorList>
            <person name="Damerum A."/>
        </authorList>
    </citation>
    <scope>NUCLEOTIDE SEQUENCE</scope>
    <source>
        <strain evidence="2">B-1756</strain>
    </source>
</reference>
<keyword evidence="1" id="KW-0812">Transmembrane</keyword>
<sequence length="491" mass="57957">MVGKVGRLLKKTDEQIRGKMRTGSRKESMKKVFKSIKFWIFVLLVTLAGGWFIQYEIHKRDISQFVTWKPRPNIVDSQFIAGGKAVAIQWDNKEEVDEALEAYSYNSKVKVEWFINGGNSERYIAQESYKLKSDPRLYFQYYIRGNQVPYLTTNKAKKGEYWLIDVYDTKDKRLVKKTYDVFKIVRDMDKNYIPVSVKVSSMLLDTDDGETYIPIDILVDKKDKYIVEPGNIYVQTEYQSRTGLMNVKDGKIAWKTSSGKDYKQVQKESRENDKDLHPFEYNFERGQLQLQHSRLLFTDRSDETKDIPLKTLYPKVYSILSKGNNPTTVKWGEEYTKGENAYLYFLGPEDLNFDISFLELLYKVPEQRSGGWYDVLRYHKIPAEFSKDGQEHLANNKKEFFQYFKKELNQSQDTTEFSLLRRLYEVQNYVVSRDFGQSFGDLTIPAEYTKDGKVHVVQNDEEFFKYMDLEKIPNKKMKEDIKKLFSYDIKN</sequence>
<evidence type="ECO:0000313" key="2">
    <source>
        <dbReference type="EMBL" id="WNB82396.1"/>
    </source>
</evidence>
<evidence type="ECO:0000256" key="1">
    <source>
        <dbReference type="SAM" id="Phobius"/>
    </source>
</evidence>
<name>A0AAX4AUU0_STRPA</name>
<keyword evidence="1" id="KW-1133">Transmembrane helix</keyword>
<dbReference type="AlphaFoldDB" id="A0AAX4AUU0"/>
<proteinExistence type="predicted"/>
<dbReference type="Proteomes" id="UP001248323">
    <property type="component" value="Chromosome"/>
</dbReference>
<organism evidence="2 3">
    <name type="scientific">Streptococcus parasanguinis</name>
    <dbReference type="NCBI Taxonomy" id="1318"/>
    <lineage>
        <taxon>Bacteria</taxon>
        <taxon>Bacillati</taxon>
        <taxon>Bacillota</taxon>
        <taxon>Bacilli</taxon>
        <taxon>Lactobacillales</taxon>
        <taxon>Streptococcaceae</taxon>
        <taxon>Streptococcus</taxon>
    </lineage>
</organism>
<protein>
    <submittedName>
        <fullName evidence="2">Uncharacterized protein</fullName>
    </submittedName>
</protein>
<keyword evidence="1" id="KW-0472">Membrane</keyword>